<dbReference type="GO" id="GO:0004674">
    <property type="term" value="F:protein serine/threonine kinase activity"/>
    <property type="evidence" value="ECO:0007669"/>
    <property type="project" value="UniProtKB-KW"/>
</dbReference>
<keyword evidence="8 15" id="KW-0547">Nucleotide-binding</keyword>
<dbReference type="PROSITE" id="PS51424">
    <property type="entry name" value="ROC"/>
    <property type="match status" value="1"/>
</dbReference>
<dbReference type="SUPFAM" id="SSF52058">
    <property type="entry name" value="L domain-like"/>
    <property type="match status" value="1"/>
</dbReference>
<sequence length="2527" mass="286218">MSSEVNNSDTPCAGLDEWPGQMIHQAAIYNNSELMQCLLEGDELANVNQLDSSGRTAVYTAVTNNSVDCLKWLIHYGANLNLPGGPKCHNNTPLHVAVEKGFKDIVVTLLDAGADLNALNVFNLTPVKIAELRGDVEIYSCLLREKAKRTAKWVKIADEFLLACEQGDMMIAMELREKIGDRAESIISAMKYNKTLLCVCRSGEKDLVRLLLTINLEVDSVSFGDKSPLHVSCEEGHLEVTLLLLEKYPENAALRCPNGRLAIHYAAMNGKLDIVSLLLEFPYPDQALMQINHTTDGNQHFHHAFDPDTLDFDSKSALYHACENGHYSVVKYMLHKEMPACKTCVKCIPEKTSESMTQSQMFPTVHLCKPFTVNGLSPLQIAVLHNFQEIASILLETGVNTGVRADPNELTFVLKTASDYGYISLVDLLLQHGAKDDRNHILMAAEISQDVEMLGVILKYKTVPDTHCHIDRNQVKQKASELSFMSESGNIESFNSSELDGQLYPPMTAVSLCWQDLRILTCVHTSWLISASLLHNPYLNSSHTQLSLCTITRINLQGNRILKFPSILYELSSLCYLDISHNEVDALSETNPLQVGELWPNLVKLNISHNKLLFLPSYIFHLPILFYLNASYNRLENIPEDFWFTSSLENVDFSYNNLRSFMCPAYQSRVMMSNRQRYSTTYSCSESISSNDNSEVFTLGHSTSQELDEYSDTVLSHNLKMDVQHCVYWHSSLQVSTESDVPANDENGRKLGLKVLNLSSNHLKEIPEGLACCFPNLDQLNISENDIYNWGNLSLYPSMLRELDLSQNRLISMSSKQGSTSTSTESLFCYNTRQGSTSSWRLSGTPPFTSYIQDLNTCVHRQHRILVNLQTLNLHANRLSSLNFIHPVNTSADSCHSRNSVGTEGSFRSSTTSGIGPPPVVIFPNLTMIDVSFNRINKVAGDIGLLSQLKMLNLSDNDIRELPAEMGLLKRLWKLDLENCPLEGPVHDLIAMNRPAVEITGFLNSVLEAECEYNCLNLMLVGTHNVGKTSLLLQLRKLCKIPKDSRPKHWVERIGGSGTAKGRLLSTVGIDMEKVILDKPTKGPITFRTWDFGGQREYYATHRYFLLKRSLYLVIWKISDGEEGVNGMLQWLINIQSQAPGSSVIIIGTHLDVLKNRSTRGSFPKDFEETMMKLIEERYMVPEPDKCGLPIVIDAWNVSNITGNNVKKLLQRIYDLAFELRYPKSKQTILLKQKIPKKYLFLQEIVQEIAENKKANGEDPVLTRELYKIQVMNKMMERIGTSFRDVAELDQATHFLHENGVLCHYEDINLSDTYFLDPQWLCDQLAKVVTIREVNKFAVNGVMYMKDLGLLYKSLSKSPNSGSQGYMLDLLSKFELALQFDKDKLLIPSLLPTVPCEKQVLVKLKYDESDEENPNLNFDESISIKVPENIPTKPLPQNNLVKVETSPVLENKQENSFDTSQAKLNSYKLEPIHSMCRLYQLMYIPSGFWPQVITRLLADKCIYTTAEYLFDIDCCCDQCLPIIRKEIVKTIRWRCWQKQMELVYKNCVLLSVKEASADSPGVICDFTRCKVLCHMGQRWEIVDLKQASVLELCFPSNEYSINFYNNISSEQQKKTSQQKCDITENDQQSTSSEQYCLFCQNVNKVCDFTLVRNEKLSCRLLARVIEHVDNLLQDWYPELGEQRFIQNIHGQYLVSRLVPCPCCLTTIHHKQQKFNNKDNWIMVNDLINQSELCLSLDNMDEDQSKDCSNKLLVNSTLHSFLVEECMLNVLEQQSANCPIHGDLGRYWVASDNQLKKLYLAPDIVFRDLEESLLFDSDQVEQVERLGRGEFGIVYRGILHRENLPTKSSAIKNLSDTKRNSTTIDHRMYNAVHAYTTARQEIAILQSLHHPQIVELLGVVIHPLALVLELAPHGSLNSLLKTYRDKQDMLPVFAVKNVILQIASALSYLHSKGIIYRDLKSENVLVWSFPIPLTVKPDFHVDVRLADYGISRMSLPTGTKGFGGTPPFIAPEILQHVGKDIYTDKVDSFSFGMFIYELVTCQQPLWKESHVNNFICQGGRPKLTPEETECPSHFLDLMTLCWSQEAKERPSMDDIIKLASCTEFCHFMDAVSLEAAVTVLASCIFFYGSSLSESCAYENLRDAGESYTQLWLSTHLADKNMLEIYTFYRNKCVESKFVKHLSVHALCSSDQHVWGLGNKQMVYVFSPESLLCIQQIMLTVEPVCSPLNIHYLEQSKKILTIFTDGTVIACEAEITEHSLNLEEENEAVVHTLQLPRNTTFSSTVVETRHRCLLWRGTTDCMLEVFDITDLLDWQQKHDVKAMTVGHLADEKGQSVCYLLVTWSSALTNTDYVFSYNYPGSTVVRWNVHTHLQESTLDCESAVADIKRPKKKTCLVTAMNVITGHLYVGTTLGIIVVAEALTMVPLAILQCHGTSEFYIKAIQPLQVDTGMMEVCTPASTVGIPRSAQSSRDQRGIITVGRGFVDPFRNFLEQLKRSSVPYLESGKLPDDMYKRHAFLISWIAEDWCNY</sequence>
<comment type="similarity">
    <text evidence="2">Belongs to the protein kinase superfamily. TKL Ser/Thr protein kinase family. ROCO subfamily.</text>
</comment>
<dbReference type="InterPro" id="IPR020859">
    <property type="entry name" value="ROC"/>
</dbReference>
<evidence type="ECO:0000256" key="15">
    <source>
        <dbReference type="PROSITE-ProRule" id="PRU10141"/>
    </source>
</evidence>
<evidence type="ECO:0000256" key="10">
    <source>
        <dbReference type="ARBA" id="ARBA00022840"/>
    </source>
</evidence>
<dbReference type="InterPro" id="IPR036770">
    <property type="entry name" value="Ankyrin_rpt-contain_sf"/>
</dbReference>
<dbReference type="Pfam" id="PF16095">
    <property type="entry name" value="COR-A"/>
    <property type="match status" value="1"/>
</dbReference>
<keyword evidence="11 14" id="KW-0040">ANK repeat</keyword>
<evidence type="ECO:0000256" key="4">
    <source>
        <dbReference type="ARBA" id="ARBA00022527"/>
    </source>
</evidence>
<dbReference type="Proteomes" id="UP001162480">
    <property type="component" value="Chromosome 15"/>
</dbReference>
<keyword evidence="6" id="KW-0808">Transferase</keyword>
<evidence type="ECO:0000256" key="6">
    <source>
        <dbReference type="ARBA" id="ARBA00022679"/>
    </source>
</evidence>
<evidence type="ECO:0000313" key="18">
    <source>
        <dbReference type="EMBL" id="CAI9733815.1"/>
    </source>
</evidence>
<gene>
    <name evidence="18" type="ORF">OCTVUL_1B031254</name>
</gene>
<dbReference type="InterPro" id="IPR032171">
    <property type="entry name" value="COR-A"/>
</dbReference>
<keyword evidence="9" id="KW-0418">Kinase</keyword>
<dbReference type="GO" id="GO:0009966">
    <property type="term" value="P:regulation of signal transduction"/>
    <property type="evidence" value="ECO:0007669"/>
    <property type="project" value="UniProtKB-ARBA"/>
</dbReference>
<feature type="repeat" description="ANK" evidence="14">
    <location>
        <begin position="89"/>
        <end position="121"/>
    </location>
</feature>
<dbReference type="GO" id="GO:0005524">
    <property type="term" value="F:ATP binding"/>
    <property type="evidence" value="ECO:0007669"/>
    <property type="project" value="UniProtKB-UniRule"/>
</dbReference>
<dbReference type="PANTHER" id="PTHR24198">
    <property type="entry name" value="ANKYRIN REPEAT AND PROTEIN KINASE DOMAIN-CONTAINING PROTEIN"/>
    <property type="match status" value="1"/>
</dbReference>
<feature type="binding site" evidence="15">
    <location>
        <position position="1851"/>
    </location>
    <ligand>
        <name>ATP</name>
        <dbReference type="ChEBI" id="CHEBI:30616"/>
    </ligand>
</feature>
<dbReference type="InterPro" id="IPR000719">
    <property type="entry name" value="Prot_kinase_dom"/>
</dbReference>
<dbReference type="PROSITE" id="PS00108">
    <property type="entry name" value="PROTEIN_KINASE_ST"/>
    <property type="match status" value="1"/>
</dbReference>
<comment type="catalytic activity">
    <reaction evidence="13">
        <text>L-seryl-[protein] + ATP = O-phospho-L-seryl-[protein] + ADP + H(+)</text>
        <dbReference type="Rhea" id="RHEA:17989"/>
        <dbReference type="Rhea" id="RHEA-COMP:9863"/>
        <dbReference type="Rhea" id="RHEA-COMP:11604"/>
        <dbReference type="ChEBI" id="CHEBI:15378"/>
        <dbReference type="ChEBI" id="CHEBI:29999"/>
        <dbReference type="ChEBI" id="CHEBI:30616"/>
        <dbReference type="ChEBI" id="CHEBI:83421"/>
        <dbReference type="ChEBI" id="CHEBI:456216"/>
        <dbReference type="EC" id="2.7.11.1"/>
    </reaction>
</comment>
<evidence type="ECO:0000256" key="14">
    <source>
        <dbReference type="PROSITE-ProRule" id="PRU00023"/>
    </source>
</evidence>
<dbReference type="Pfam" id="PF13855">
    <property type="entry name" value="LRR_8"/>
    <property type="match status" value="2"/>
</dbReference>
<dbReference type="SMART" id="SM00220">
    <property type="entry name" value="S_TKc"/>
    <property type="match status" value="1"/>
</dbReference>
<proteinExistence type="inferred from homology"/>
<dbReference type="SMART" id="SM00369">
    <property type="entry name" value="LRR_TYP"/>
    <property type="match status" value="6"/>
</dbReference>
<dbReference type="PRINTS" id="PR00109">
    <property type="entry name" value="TYRKINASE"/>
</dbReference>
<dbReference type="PROSITE" id="PS50088">
    <property type="entry name" value="ANK_REPEAT"/>
    <property type="match status" value="4"/>
</dbReference>
<feature type="domain" description="Protein kinase" evidence="16">
    <location>
        <begin position="1819"/>
        <end position="2104"/>
    </location>
</feature>
<evidence type="ECO:0000256" key="7">
    <source>
        <dbReference type="ARBA" id="ARBA00022737"/>
    </source>
</evidence>
<dbReference type="InterPro" id="IPR008271">
    <property type="entry name" value="Ser/Thr_kinase_AS"/>
</dbReference>
<dbReference type="GO" id="GO:0005737">
    <property type="term" value="C:cytoplasm"/>
    <property type="evidence" value="ECO:0007669"/>
    <property type="project" value="UniProtKB-ARBA"/>
</dbReference>
<comment type="catalytic activity">
    <reaction evidence="12">
        <text>L-threonyl-[protein] + ATP = O-phospho-L-threonyl-[protein] + ADP + H(+)</text>
        <dbReference type="Rhea" id="RHEA:46608"/>
        <dbReference type="Rhea" id="RHEA-COMP:11060"/>
        <dbReference type="Rhea" id="RHEA-COMP:11605"/>
        <dbReference type="ChEBI" id="CHEBI:15378"/>
        <dbReference type="ChEBI" id="CHEBI:30013"/>
        <dbReference type="ChEBI" id="CHEBI:30616"/>
        <dbReference type="ChEBI" id="CHEBI:61977"/>
        <dbReference type="ChEBI" id="CHEBI:456216"/>
        <dbReference type="EC" id="2.7.11.1"/>
    </reaction>
</comment>
<accession>A0AA36BG57</accession>
<dbReference type="PROSITE" id="PS50011">
    <property type="entry name" value="PROTEIN_KINASE_DOM"/>
    <property type="match status" value="1"/>
</dbReference>
<dbReference type="SUPFAM" id="SSF56112">
    <property type="entry name" value="Protein kinase-like (PK-like)"/>
    <property type="match status" value="1"/>
</dbReference>
<keyword evidence="7" id="KW-0677">Repeat</keyword>
<evidence type="ECO:0000256" key="8">
    <source>
        <dbReference type="ARBA" id="ARBA00022741"/>
    </source>
</evidence>
<dbReference type="Gene3D" id="1.25.40.20">
    <property type="entry name" value="Ankyrin repeat-containing domain"/>
    <property type="match status" value="2"/>
</dbReference>
<dbReference type="Gene3D" id="3.80.10.10">
    <property type="entry name" value="Ribonuclease Inhibitor"/>
    <property type="match status" value="3"/>
</dbReference>
<dbReference type="SMART" id="SM00248">
    <property type="entry name" value="ANK"/>
    <property type="match status" value="9"/>
</dbReference>
<comment type="cofactor">
    <cofactor evidence="1">
        <name>Mg(2+)</name>
        <dbReference type="ChEBI" id="CHEBI:18420"/>
    </cofactor>
</comment>
<dbReference type="SMART" id="SM00364">
    <property type="entry name" value="LRR_BAC"/>
    <property type="match status" value="6"/>
</dbReference>
<dbReference type="InterPro" id="IPR027417">
    <property type="entry name" value="P-loop_NTPase"/>
</dbReference>
<evidence type="ECO:0000256" key="2">
    <source>
        <dbReference type="ARBA" id="ARBA00008171"/>
    </source>
</evidence>
<keyword evidence="10 15" id="KW-0067">ATP-binding</keyword>
<dbReference type="InterPro" id="IPR036322">
    <property type="entry name" value="WD40_repeat_dom_sf"/>
</dbReference>
<dbReference type="Gene3D" id="1.10.510.10">
    <property type="entry name" value="Transferase(Phosphotransferase) domain 1"/>
    <property type="match status" value="1"/>
</dbReference>
<feature type="repeat" description="ANK" evidence="14">
    <location>
        <begin position="374"/>
        <end position="406"/>
    </location>
</feature>
<dbReference type="InterPro" id="IPR017441">
    <property type="entry name" value="Protein_kinase_ATP_BS"/>
</dbReference>
<feature type="domain" description="Roc" evidence="17">
    <location>
        <begin position="1009"/>
        <end position="1220"/>
    </location>
</feature>
<evidence type="ECO:0000313" key="19">
    <source>
        <dbReference type="Proteomes" id="UP001162480"/>
    </source>
</evidence>
<evidence type="ECO:0000259" key="16">
    <source>
        <dbReference type="PROSITE" id="PS50011"/>
    </source>
</evidence>
<keyword evidence="19" id="KW-1185">Reference proteome</keyword>
<dbReference type="SUPFAM" id="SSF50978">
    <property type="entry name" value="WD40 repeat-like"/>
    <property type="match status" value="1"/>
</dbReference>
<evidence type="ECO:0000256" key="13">
    <source>
        <dbReference type="ARBA" id="ARBA00048679"/>
    </source>
</evidence>
<dbReference type="Gene3D" id="3.30.70.1390">
    <property type="entry name" value="ROC domain from the Parkinson's disease-associated leucine-rich repeat kinase 2"/>
    <property type="match status" value="1"/>
</dbReference>
<organism evidence="18 19">
    <name type="scientific">Octopus vulgaris</name>
    <name type="common">Common octopus</name>
    <dbReference type="NCBI Taxonomy" id="6645"/>
    <lineage>
        <taxon>Eukaryota</taxon>
        <taxon>Metazoa</taxon>
        <taxon>Spiralia</taxon>
        <taxon>Lophotrochozoa</taxon>
        <taxon>Mollusca</taxon>
        <taxon>Cephalopoda</taxon>
        <taxon>Coleoidea</taxon>
        <taxon>Octopodiformes</taxon>
        <taxon>Octopoda</taxon>
        <taxon>Incirrata</taxon>
        <taxon>Octopodidae</taxon>
        <taxon>Octopus</taxon>
    </lineage>
</organism>
<evidence type="ECO:0000256" key="5">
    <source>
        <dbReference type="ARBA" id="ARBA00022614"/>
    </source>
</evidence>
<dbReference type="InterPro" id="IPR032675">
    <property type="entry name" value="LRR_dom_sf"/>
</dbReference>
<dbReference type="Pfam" id="PF00069">
    <property type="entry name" value="Pkinase"/>
    <property type="match status" value="1"/>
</dbReference>
<feature type="repeat" description="ANK" evidence="14">
    <location>
        <begin position="53"/>
        <end position="85"/>
    </location>
</feature>
<dbReference type="InterPro" id="IPR001611">
    <property type="entry name" value="Leu-rich_rpt"/>
</dbReference>
<dbReference type="InterPro" id="IPR011009">
    <property type="entry name" value="Kinase-like_dom_sf"/>
</dbReference>
<dbReference type="GO" id="GO:0005525">
    <property type="term" value="F:GTP binding"/>
    <property type="evidence" value="ECO:0007669"/>
    <property type="project" value="UniProtKB-KW"/>
</dbReference>
<evidence type="ECO:0000256" key="3">
    <source>
        <dbReference type="ARBA" id="ARBA00012513"/>
    </source>
</evidence>
<evidence type="ECO:0000256" key="1">
    <source>
        <dbReference type="ARBA" id="ARBA00001946"/>
    </source>
</evidence>
<dbReference type="SUPFAM" id="SSF52540">
    <property type="entry name" value="P-loop containing nucleoside triphosphate hydrolases"/>
    <property type="match status" value="1"/>
</dbReference>
<dbReference type="InterPro" id="IPR002110">
    <property type="entry name" value="Ankyrin_rpt"/>
</dbReference>
<reference evidence="18" key="1">
    <citation type="submission" date="2023-08" db="EMBL/GenBank/DDBJ databases">
        <authorList>
            <person name="Alioto T."/>
            <person name="Alioto T."/>
            <person name="Gomez Garrido J."/>
        </authorList>
    </citation>
    <scope>NUCLEOTIDE SEQUENCE</scope>
</reference>
<dbReference type="InterPro" id="IPR001245">
    <property type="entry name" value="Ser-Thr/Tyr_kinase_cat_dom"/>
</dbReference>
<evidence type="ECO:0000256" key="9">
    <source>
        <dbReference type="ARBA" id="ARBA00022777"/>
    </source>
</evidence>
<dbReference type="PROSITE" id="PS51450">
    <property type="entry name" value="LRR"/>
    <property type="match status" value="5"/>
</dbReference>
<dbReference type="Pfam" id="PF08477">
    <property type="entry name" value="Roc"/>
    <property type="match status" value="1"/>
</dbReference>
<dbReference type="PROSITE" id="PS50297">
    <property type="entry name" value="ANK_REP_REGION"/>
    <property type="match status" value="4"/>
</dbReference>
<dbReference type="SUPFAM" id="SSF48403">
    <property type="entry name" value="Ankyrin repeat"/>
    <property type="match status" value="2"/>
</dbReference>
<dbReference type="InterPro" id="IPR003591">
    <property type="entry name" value="Leu-rich_rpt_typical-subtyp"/>
</dbReference>
<keyword evidence="4" id="KW-0723">Serine/threonine-protein kinase</keyword>
<feature type="repeat" description="ANK" evidence="14">
    <location>
        <begin position="258"/>
        <end position="280"/>
    </location>
</feature>
<dbReference type="EMBL" id="OX597828">
    <property type="protein sequence ID" value="CAI9733815.1"/>
    <property type="molecule type" value="Genomic_DNA"/>
</dbReference>
<dbReference type="PROSITE" id="PS00107">
    <property type="entry name" value="PROTEIN_KINASE_ATP"/>
    <property type="match status" value="1"/>
</dbReference>
<protein>
    <recommendedName>
        <fullName evidence="3">non-specific serine/threonine protein kinase</fullName>
        <ecNumber evidence="3">2.7.11.1</ecNumber>
    </recommendedName>
</protein>
<keyword evidence="5" id="KW-0433">Leucine-rich repeat</keyword>
<dbReference type="PANTHER" id="PTHR24198:SF169">
    <property type="entry name" value="NON-SPECIFIC SERINE_THREONINE PROTEIN KINASE"/>
    <property type="match status" value="1"/>
</dbReference>
<evidence type="ECO:0000256" key="11">
    <source>
        <dbReference type="ARBA" id="ARBA00023043"/>
    </source>
</evidence>
<dbReference type="Pfam" id="PF00560">
    <property type="entry name" value="LRR_1"/>
    <property type="match status" value="1"/>
</dbReference>
<evidence type="ECO:0000256" key="12">
    <source>
        <dbReference type="ARBA" id="ARBA00047899"/>
    </source>
</evidence>
<dbReference type="Pfam" id="PF12796">
    <property type="entry name" value="Ank_2"/>
    <property type="match status" value="2"/>
</dbReference>
<dbReference type="EC" id="2.7.11.1" evidence="3"/>
<dbReference type="Gene3D" id="3.40.50.300">
    <property type="entry name" value="P-loop containing nucleotide triphosphate hydrolases"/>
    <property type="match status" value="1"/>
</dbReference>
<name>A0AA36BG57_OCTVU</name>
<evidence type="ECO:0000259" key="17">
    <source>
        <dbReference type="PROSITE" id="PS51424"/>
    </source>
</evidence>